<dbReference type="AlphaFoldDB" id="A0A7W9A1I2"/>
<dbReference type="Proteomes" id="UP000548978">
    <property type="component" value="Unassembled WGS sequence"/>
</dbReference>
<evidence type="ECO:0000313" key="1">
    <source>
        <dbReference type="EMBL" id="MBB5659503.1"/>
    </source>
</evidence>
<evidence type="ECO:0000313" key="2">
    <source>
        <dbReference type="Proteomes" id="UP000548978"/>
    </source>
</evidence>
<dbReference type="EMBL" id="JACIJB010000001">
    <property type="protein sequence ID" value="MBB5659503.1"/>
    <property type="molecule type" value="Genomic_DNA"/>
</dbReference>
<dbReference type="PANTHER" id="PTHR12922:SF7">
    <property type="entry name" value="UBIQUINONE BIOSYNTHESIS PROTEIN COQ4 HOMOLOG, MITOCHONDRIAL"/>
    <property type="match status" value="1"/>
</dbReference>
<organism evidence="1 2">
    <name type="scientific">Brevundimonas halotolerans</name>
    <dbReference type="NCBI Taxonomy" id="69670"/>
    <lineage>
        <taxon>Bacteria</taxon>
        <taxon>Pseudomonadati</taxon>
        <taxon>Pseudomonadota</taxon>
        <taxon>Alphaproteobacteria</taxon>
        <taxon>Caulobacterales</taxon>
        <taxon>Caulobacteraceae</taxon>
        <taxon>Brevundimonas</taxon>
    </lineage>
</organism>
<dbReference type="GO" id="GO:0006744">
    <property type="term" value="P:ubiquinone biosynthetic process"/>
    <property type="evidence" value="ECO:0007669"/>
    <property type="project" value="InterPro"/>
</dbReference>
<comment type="caution">
    <text evidence="1">The sequence shown here is derived from an EMBL/GenBank/DDBJ whole genome shotgun (WGS) entry which is preliminary data.</text>
</comment>
<protein>
    <submittedName>
        <fullName evidence="1">Ubiquinone biosynthesis protein COQ4</fullName>
    </submittedName>
</protein>
<dbReference type="RefSeq" id="WP_123286502.1">
    <property type="nucleotide sequence ID" value="NZ_JACIJB010000001.1"/>
</dbReference>
<dbReference type="OrthoDB" id="9775927at2"/>
<sequence length="258" mass="29349">MTDLVTHIPGIDSFNPVRVERLRPLTAFRAFRRLVRNKEDTTQVFEIMKALNGRSTTRGYQKLLRTFEGGRQAYLREELAHKLDDPDWLARFPEGSVGATYRAFREVRGFTADGLAQVEREVVPFIDAEHPTVWYSRRLRDVHDIWHVLTGFETDALGEACVVSFSYGQTGSLGFAFIGWGAARETQRENHSVPARRAVWQAWQMGRRAKWLPGLDYEALFACPLDEARQRLGIGTPDIYLSVPAGVRQSLKLRGQGV</sequence>
<keyword evidence="1" id="KW-0830">Ubiquinone</keyword>
<name>A0A7W9A1I2_9CAUL</name>
<dbReference type="Pfam" id="PF05019">
    <property type="entry name" value="Coq4"/>
    <property type="match status" value="1"/>
</dbReference>
<reference evidence="1 2" key="1">
    <citation type="submission" date="2020-08" db="EMBL/GenBank/DDBJ databases">
        <title>Genomic Encyclopedia of Type Strains, Phase IV (KMG-IV): sequencing the most valuable type-strain genomes for metagenomic binning, comparative biology and taxonomic classification.</title>
        <authorList>
            <person name="Goeker M."/>
        </authorList>
    </citation>
    <scope>NUCLEOTIDE SEQUENCE [LARGE SCALE GENOMIC DNA]</scope>
    <source>
        <strain evidence="1 2">DSM 24448</strain>
    </source>
</reference>
<gene>
    <name evidence="1" type="ORF">FHS65_000221</name>
</gene>
<proteinExistence type="predicted"/>
<dbReference type="PANTHER" id="PTHR12922">
    <property type="entry name" value="UBIQUINONE BIOSYNTHESIS PROTEIN"/>
    <property type="match status" value="1"/>
</dbReference>
<keyword evidence="2" id="KW-1185">Reference proteome</keyword>
<dbReference type="InterPro" id="IPR007715">
    <property type="entry name" value="Coq4"/>
</dbReference>
<accession>A0A7W9A1I2</accession>